<dbReference type="RefSeq" id="WP_167460126.1">
    <property type="nucleotide sequence ID" value="NZ_CP046171.1"/>
</dbReference>
<proteinExistence type="predicted"/>
<protein>
    <submittedName>
        <fullName evidence="1">Uncharacterized protein</fullName>
    </submittedName>
</protein>
<dbReference type="Proteomes" id="UP000501705">
    <property type="component" value="Chromosome"/>
</dbReference>
<dbReference type="AlphaFoldDB" id="A0A6G9XJ80"/>
<evidence type="ECO:0000313" key="1">
    <source>
        <dbReference type="EMBL" id="QIS00969.1"/>
    </source>
</evidence>
<dbReference type="EMBL" id="CP046171">
    <property type="protein sequence ID" value="QIS00969.1"/>
    <property type="molecule type" value="Genomic_DNA"/>
</dbReference>
<reference evidence="1 2" key="1">
    <citation type="journal article" date="2019" name="ACS Chem. Biol.">
        <title>Identification and Mobilization of a Cryptic Antibiotic Biosynthesis Gene Locus from a Human-Pathogenic Nocardia Isolate.</title>
        <authorList>
            <person name="Herisse M."/>
            <person name="Ishida K."/>
            <person name="Porter J.L."/>
            <person name="Howden B."/>
            <person name="Hertweck C."/>
            <person name="Stinear T.P."/>
            <person name="Pidot S.J."/>
        </authorList>
    </citation>
    <scope>NUCLEOTIDE SEQUENCE [LARGE SCALE GENOMIC DNA]</scope>
    <source>
        <strain evidence="1 2">AUSMDU00024985</strain>
    </source>
</reference>
<accession>A0A6G9XJ80</accession>
<gene>
    <name evidence="1" type="ORF">F5X71_00270</name>
</gene>
<organism evidence="1 2">
    <name type="scientific">Nocardia brasiliensis</name>
    <dbReference type="NCBI Taxonomy" id="37326"/>
    <lineage>
        <taxon>Bacteria</taxon>
        <taxon>Bacillati</taxon>
        <taxon>Actinomycetota</taxon>
        <taxon>Actinomycetes</taxon>
        <taxon>Mycobacteriales</taxon>
        <taxon>Nocardiaceae</taxon>
        <taxon>Nocardia</taxon>
    </lineage>
</organism>
<name>A0A6G9XJ80_NOCBR</name>
<sequence length="101" mass="11460">MTGNTSLERIPCSYADGSPVPEIEADMIMRAFGFSSAREAERIISSGTRRRRERQEQAATPRFEPDLQWDQAHVILSELGKLTGHPTADARRITRYLATRR</sequence>
<evidence type="ECO:0000313" key="2">
    <source>
        <dbReference type="Proteomes" id="UP000501705"/>
    </source>
</evidence>